<evidence type="ECO:0000313" key="5">
    <source>
        <dbReference type="EMBL" id="PVY86402.1"/>
    </source>
</evidence>
<dbReference type="SMART" id="SM00764">
    <property type="entry name" value="Citrate_ly_lig"/>
    <property type="match status" value="1"/>
</dbReference>
<dbReference type="PIRSF" id="PIRSF005751">
    <property type="entry name" value="Acet_citr_lig"/>
    <property type="match status" value="1"/>
</dbReference>
<protein>
    <recommendedName>
        <fullName evidence="3">[Citrate [pro-3S]-lyase] ligase</fullName>
        <ecNumber evidence="3">6.2.1.22</ecNumber>
    </recommendedName>
</protein>
<accession>A0A2U1DFS5</accession>
<evidence type="ECO:0000256" key="1">
    <source>
        <dbReference type="ARBA" id="ARBA00022741"/>
    </source>
</evidence>
<dbReference type="Pfam" id="PF08218">
    <property type="entry name" value="Citrate_ly_lig"/>
    <property type="match status" value="1"/>
</dbReference>
<dbReference type="Gene3D" id="3.40.50.620">
    <property type="entry name" value="HUPs"/>
    <property type="match status" value="1"/>
</dbReference>
<evidence type="ECO:0000256" key="2">
    <source>
        <dbReference type="ARBA" id="ARBA00022840"/>
    </source>
</evidence>
<dbReference type="RefSeq" id="WP_089937761.1">
    <property type="nucleotide sequence ID" value="NZ_CAKOEX010000001.1"/>
</dbReference>
<evidence type="ECO:0000313" key="6">
    <source>
        <dbReference type="Proteomes" id="UP000245433"/>
    </source>
</evidence>
<evidence type="ECO:0000259" key="4">
    <source>
        <dbReference type="SMART" id="SM00764"/>
    </source>
</evidence>
<name>A0A2U1DFS5_9LACO</name>
<reference evidence="5 6" key="1">
    <citation type="submission" date="2018-04" db="EMBL/GenBank/DDBJ databases">
        <title>Genomic Encyclopedia of Type Strains, Phase IV (KMG-IV): sequencing the most valuable type-strain genomes for metagenomic binning, comparative biology and taxonomic classification.</title>
        <authorList>
            <person name="Goeker M."/>
        </authorList>
    </citation>
    <scope>NUCLEOTIDE SEQUENCE [LARGE SCALE GENOMIC DNA]</scope>
    <source>
        <strain evidence="5 6">DSM 28795</strain>
    </source>
</reference>
<dbReference type="NCBIfam" id="TIGR00125">
    <property type="entry name" value="cyt_tran_rel"/>
    <property type="match status" value="1"/>
</dbReference>
<dbReference type="GO" id="GO:0008771">
    <property type="term" value="F:[citrate (pro-3S)-lyase] ligase activity"/>
    <property type="evidence" value="ECO:0007669"/>
    <property type="project" value="UniProtKB-EC"/>
</dbReference>
<dbReference type="InterPro" id="IPR014729">
    <property type="entry name" value="Rossmann-like_a/b/a_fold"/>
</dbReference>
<keyword evidence="6" id="KW-1185">Reference proteome</keyword>
<organism evidence="5 6">
    <name type="scientific">Convivina intestini</name>
    <dbReference type="NCBI Taxonomy" id="1505726"/>
    <lineage>
        <taxon>Bacteria</taxon>
        <taxon>Bacillati</taxon>
        <taxon>Bacillota</taxon>
        <taxon>Bacilli</taxon>
        <taxon>Lactobacillales</taxon>
        <taxon>Lactobacillaceae</taxon>
        <taxon>Convivina</taxon>
    </lineage>
</organism>
<feature type="domain" description="Citrate lyase ligase C-terminal" evidence="4">
    <location>
        <begin position="152"/>
        <end position="334"/>
    </location>
</feature>
<dbReference type="InterPro" id="IPR004821">
    <property type="entry name" value="Cyt_trans-like"/>
</dbReference>
<dbReference type="NCBIfam" id="TIGR00124">
    <property type="entry name" value="cit_ly_ligase"/>
    <property type="match status" value="1"/>
</dbReference>
<dbReference type="PANTHER" id="PTHR40599:SF1">
    <property type="entry name" value="[CITRATE [PRO-3S]-LYASE] LIGASE"/>
    <property type="match status" value="1"/>
</dbReference>
<dbReference type="EC" id="6.2.1.22" evidence="3"/>
<dbReference type="EMBL" id="QEKT01000001">
    <property type="protein sequence ID" value="PVY86402.1"/>
    <property type="molecule type" value="Genomic_DNA"/>
</dbReference>
<comment type="catalytic activity">
    <reaction evidence="3">
        <text>holo-[citrate lyase ACP] + acetate + ATP = acetyl-[citrate lyase ACP] + AMP + diphosphate</text>
        <dbReference type="Rhea" id="RHEA:23788"/>
        <dbReference type="Rhea" id="RHEA-COMP:10158"/>
        <dbReference type="Rhea" id="RHEA-COMP:13710"/>
        <dbReference type="ChEBI" id="CHEBI:30089"/>
        <dbReference type="ChEBI" id="CHEBI:30616"/>
        <dbReference type="ChEBI" id="CHEBI:33019"/>
        <dbReference type="ChEBI" id="CHEBI:82683"/>
        <dbReference type="ChEBI" id="CHEBI:137976"/>
        <dbReference type="ChEBI" id="CHEBI:456215"/>
        <dbReference type="EC" id="6.2.1.22"/>
    </reaction>
</comment>
<dbReference type="AlphaFoldDB" id="A0A2U1DFS5"/>
<comment type="caution">
    <text evidence="5">The sequence shown here is derived from an EMBL/GenBank/DDBJ whole genome shotgun (WGS) entry which is preliminary data.</text>
</comment>
<dbReference type="GO" id="GO:0016829">
    <property type="term" value="F:lyase activity"/>
    <property type="evidence" value="ECO:0007669"/>
    <property type="project" value="UniProtKB-KW"/>
</dbReference>
<dbReference type="GO" id="GO:0005524">
    <property type="term" value="F:ATP binding"/>
    <property type="evidence" value="ECO:0007669"/>
    <property type="project" value="UniProtKB-UniRule"/>
</dbReference>
<keyword evidence="3 5" id="KW-0436">Ligase</keyword>
<dbReference type="InterPro" id="IPR013166">
    <property type="entry name" value="Citrate_lyase_ligase_C"/>
</dbReference>
<keyword evidence="2 3" id="KW-0067">ATP-binding</keyword>
<dbReference type="OrthoDB" id="9779753at2"/>
<keyword evidence="1 3" id="KW-0547">Nucleotide-binding</keyword>
<dbReference type="PANTHER" id="PTHR40599">
    <property type="entry name" value="[CITRATE [PRO-3S]-LYASE] LIGASE"/>
    <property type="match status" value="1"/>
</dbReference>
<dbReference type="InterPro" id="IPR005216">
    <property type="entry name" value="Citrate_lyase_ligase"/>
</dbReference>
<proteinExistence type="predicted"/>
<gene>
    <name evidence="5" type="ORF">C7384_101318</name>
</gene>
<dbReference type="Proteomes" id="UP000245433">
    <property type="component" value="Unassembled WGS sequence"/>
</dbReference>
<keyword evidence="5" id="KW-0456">Lyase</keyword>
<comment type="function">
    <text evidence="3">Acetylation of prosthetic group (2-(5''-phosphoribosyl)-3'-dephosphocoenzyme-A) of the gamma subunit of citrate lyase.</text>
</comment>
<evidence type="ECO:0000256" key="3">
    <source>
        <dbReference type="PIRNR" id="PIRNR005751"/>
    </source>
</evidence>
<dbReference type="SUPFAM" id="SSF52374">
    <property type="entry name" value="Nucleotidylyl transferase"/>
    <property type="match status" value="1"/>
</dbReference>
<sequence>MTAVIRPIYLQQSRFKKVWEDFLTARGVDNFAPEELAQIEITLGMYDEVDNLVGTGSIANEVIKYVAVCDKGSDQKGARFNTLITALLNQMAQWGRFHAFVFTKPEYRVSFEHVGFKSLADSSTGVILERGTPNIDDYLANLPKAPQPDRNIASIVMNANPFTRGHRYLVEQAAQANDFVYVFVVNQDASLFTTQERMDLVAAGCADLPNVVVVNGGDYMVSFLSFPSYFIKNPDQVIGYQTTLDARLFKNKIAPALRINRRYLGSEPQSHTTNIYNETLQKELPPAVEVIIVPRLQADDKQVIVSARDVRQAIAQGNQAGWENLVPATTGQFITGHLAQLQARIEKGQQINGN</sequence>